<gene>
    <name evidence="2" type="ORF">SAMN05660350_01341</name>
</gene>
<proteinExistence type="predicted"/>
<protein>
    <submittedName>
        <fullName evidence="2">Uncharacterized protein</fullName>
    </submittedName>
</protein>
<reference evidence="2 3" key="1">
    <citation type="submission" date="2016-12" db="EMBL/GenBank/DDBJ databases">
        <authorList>
            <person name="Song W.-J."/>
            <person name="Kurnit D.M."/>
        </authorList>
    </citation>
    <scope>NUCLEOTIDE SEQUENCE [LARGE SCALE GENOMIC DNA]</scope>
    <source>
        <strain evidence="2 3">DSM 43162</strain>
    </source>
</reference>
<organism evidence="2 3">
    <name type="scientific">Geodermatophilus obscurus</name>
    <dbReference type="NCBI Taxonomy" id="1861"/>
    <lineage>
        <taxon>Bacteria</taxon>
        <taxon>Bacillati</taxon>
        <taxon>Actinomycetota</taxon>
        <taxon>Actinomycetes</taxon>
        <taxon>Geodermatophilales</taxon>
        <taxon>Geodermatophilaceae</taxon>
        <taxon>Geodermatophilus</taxon>
    </lineage>
</organism>
<evidence type="ECO:0000313" key="3">
    <source>
        <dbReference type="Proteomes" id="UP000184428"/>
    </source>
</evidence>
<sequence length="276" mass="29157">MSTLPPASSGYSKSRTILVPPHPAAEDVAVATLLRSPHEVSQIRAGSEGLARHRVEGRRRRRSSHLRGGNGSLARPQGYGCKRPQAAEDSSNSDRSTLPPMLSAVQQRCRSAQRSRVPCLQASGRRFDPGRAHFPPGDLRVCLCPGTAALLAGGTHCTTSVPCRPAGSTSAATTPRVLGPRAGAITRPPVPGRGRQVARLVPGPRRSDPTEIARVLSSASMASPTKPWLQESAGPARRRLVSRTPTCATARGHPGITSQHTEELEGGSRGVAVTRR</sequence>
<dbReference type="AlphaFoldDB" id="A0A1M7T6E0"/>
<evidence type="ECO:0000256" key="1">
    <source>
        <dbReference type="SAM" id="MobiDB-lite"/>
    </source>
</evidence>
<feature type="region of interest" description="Disordered" evidence="1">
    <location>
        <begin position="43"/>
        <end position="109"/>
    </location>
</feature>
<name>A0A1M7T6E0_9ACTN</name>
<feature type="region of interest" description="Disordered" evidence="1">
    <location>
        <begin position="165"/>
        <end position="193"/>
    </location>
</feature>
<dbReference type="Proteomes" id="UP000184428">
    <property type="component" value="Unassembled WGS sequence"/>
</dbReference>
<feature type="compositionally biased region" description="Basic residues" evidence="1">
    <location>
        <begin position="55"/>
        <end position="65"/>
    </location>
</feature>
<evidence type="ECO:0000313" key="2">
    <source>
        <dbReference type="EMBL" id="SHN66303.1"/>
    </source>
</evidence>
<feature type="region of interest" description="Disordered" evidence="1">
    <location>
        <begin position="225"/>
        <end position="276"/>
    </location>
</feature>
<accession>A0A1M7T6E0</accession>
<dbReference type="EMBL" id="FRDM01000005">
    <property type="protein sequence ID" value="SHN66303.1"/>
    <property type="molecule type" value="Genomic_DNA"/>
</dbReference>